<evidence type="ECO:0000256" key="1">
    <source>
        <dbReference type="SAM" id="MobiDB-lite"/>
    </source>
</evidence>
<accession>A0A7R9MDB8</accession>
<feature type="region of interest" description="Disordered" evidence="1">
    <location>
        <begin position="1"/>
        <end position="20"/>
    </location>
</feature>
<evidence type="ECO:0000313" key="3">
    <source>
        <dbReference type="Proteomes" id="UP000728032"/>
    </source>
</evidence>
<dbReference type="EMBL" id="OC928759">
    <property type="protein sequence ID" value="CAD7657922.1"/>
    <property type="molecule type" value="Genomic_DNA"/>
</dbReference>
<evidence type="ECO:0000313" key="2">
    <source>
        <dbReference type="EMBL" id="CAD7657922.1"/>
    </source>
</evidence>
<protein>
    <submittedName>
        <fullName evidence="2">Uncharacterized protein</fullName>
    </submittedName>
</protein>
<organism evidence="2">
    <name type="scientific">Oppiella nova</name>
    <dbReference type="NCBI Taxonomy" id="334625"/>
    <lineage>
        <taxon>Eukaryota</taxon>
        <taxon>Metazoa</taxon>
        <taxon>Ecdysozoa</taxon>
        <taxon>Arthropoda</taxon>
        <taxon>Chelicerata</taxon>
        <taxon>Arachnida</taxon>
        <taxon>Acari</taxon>
        <taxon>Acariformes</taxon>
        <taxon>Sarcoptiformes</taxon>
        <taxon>Oribatida</taxon>
        <taxon>Brachypylina</taxon>
        <taxon>Oppioidea</taxon>
        <taxon>Oppiidae</taxon>
        <taxon>Oppiella</taxon>
    </lineage>
</organism>
<dbReference type="Proteomes" id="UP000728032">
    <property type="component" value="Unassembled WGS sequence"/>
</dbReference>
<name>A0A7R9MDB8_9ACAR</name>
<dbReference type="EMBL" id="CAJPVJ010013934">
    <property type="protein sequence ID" value="CAG2175108.1"/>
    <property type="molecule type" value="Genomic_DNA"/>
</dbReference>
<proteinExistence type="predicted"/>
<sequence length="100" mass="11541">MPPKKLTTKRSKDSKPKPWEVTEKWMSEMADNEWLVDNTADAQDAEEWLPYCDMNDHEADVDPGPQSGTKDVFYVDAVYGCEVIGRAIRRMRALLSRYNT</sequence>
<keyword evidence="3" id="KW-1185">Reference proteome</keyword>
<gene>
    <name evidence="2" type="ORF">ONB1V03_LOCUS14547</name>
</gene>
<reference evidence="2" key="1">
    <citation type="submission" date="2020-11" db="EMBL/GenBank/DDBJ databases">
        <authorList>
            <person name="Tran Van P."/>
        </authorList>
    </citation>
    <scope>NUCLEOTIDE SEQUENCE</scope>
</reference>
<feature type="compositionally biased region" description="Basic and acidic residues" evidence="1">
    <location>
        <begin position="10"/>
        <end position="20"/>
    </location>
</feature>
<dbReference type="AlphaFoldDB" id="A0A7R9MDB8"/>